<evidence type="ECO:0000313" key="4">
    <source>
        <dbReference type="Proteomes" id="UP000676336"/>
    </source>
</evidence>
<sequence>EITKICRIIQGHDSQSAFVAKPKPTGITPNQTCVLCEFVMHILQTFATANSSAQELAQILEDVCQAMPAALK</sequence>
<dbReference type="Pfam" id="PF05184">
    <property type="entry name" value="SapB_1"/>
    <property type="match status" value="1"/>
</dbReference>
<gene>
    <name evidence="2" type="ORF">SMN809_LOCUS22867</name>
    <name evidence="3" type="ORF">SMN809_LOCUS22870</name>
</gene>
<dbReference type="InterPro" id="IPR007856">
    <property type="entry name" value="SapB_1"/>
</dbReference>
<evidence type="ECO:0000313" key="3">
    <source>
        <dbReference type="EMBL" id="CAF4224531.1"/>
    </source>
</evidence>
<feature type="non-terminal residue" evidence="3">
    <location>
        <position position="1"/>
    </location>
</feature>
<dbReference type="InterPro" id="IPR011001">
    <property type="entry name" value="Saposin-like"/>
</dbReference>
<feature type="domain" description="Saposin-like type B region 1" evidence="1">
    <location>
        <begin position="32"/>
        <end position="68"/>
    </location>
</feature>
<dbReference type="Gene3D" id="1.10.225.10">
    <property type="entry name" value="Saposin-like"/>
    <property type="match status" value="1"/>
</dbReference>
<dbReference type="EMBL" id="CAJOBI010022379">
    <property type="protein sequence ID" value="CAF4224531.1"/>
    <property type="molecule type" value="Genomic_DNA"/>
</dbReference>
<comment type="caution">
    <text evidence="3">The sequence shown here is derived from an EMBL/GenBank/DDBJ whole genome shotgun (WGS) entry which is preliminary data.</text>
</comment>
<protein>
    <recommendedName>
        <fullName evidence="1">Saposin-like type B region 1 domain-containing protein</fullName>
    </recommendedName>
</protein>
<organism evidence="3 4">
    <name type="scientific">Rotaria magnacalcarata</name>
    <dbReference type="NCBI Taxonomy" id="392030"/>
    <lineage>
        <taxon>Eukaryota</taxon>
        <taxon>Metazoa</taxon>
        <taxon>Spiralia</taxon>
        <taxon>Gnathifera</taxon>
        <taxon>Rotifera</taxon>
        <taxon>Eurotatoria</taxon>
        <taxon>Bdelloidea</taxon>
        <taxon>Philodinida</taxon>
        <taxon>Philodinidae</taxon>
        <taxon>Rotaria</taxon>
    </lineage>
</organism>
<dbReference type="GO" id="GO:0006629">
    <property type="term" value="P:lipid metabolic process"/>
    <property type="evidence" value="ECO:0007669"/>
    <property type="project" value="InterPro"/>
</dbReference>
<name>A0A8S2SJM3_9BILA</name>
<dbReference type="Proteomes" id="UP000676336">
    <property type="component" value="Unassembled WGS sequence"/>
</dbReference>
<proteinExistence type="predicted"/>
<dbReference type="AlphaFoldDB" id="A0A8S2SJM3"/>
<feature type="non-terminal residue" evidence="3">
    <location>
        <position position="72"/>
    </location>
</feature>
<reference evidence="3" key="1">
    <citation type="submission" date="2021-02" db="EMBL/GenBank/DDBJ databases">
        <authorList>
            <person name="Nowell W R."/>
        </authorList>
    </citation>
    <scope>NUCLEOTIDE SEQUENCE</scope>
</reference>
<evidence type="ECO:0000313" key="2">
    <source>
        <dbReference type="EMBL" id="CAF4224459.1"/>
    </source>
</evidence>
<dbReference type="SUPFAM" id="SSF47862">
    <property type="entry name" value="Saposin"/>
    <property type="match status" value="1"/>
</dbReference>
<evidence type="ECO:0000259" key="1">
    <source>
        <dbReference type="Pfam" id="PF05184"/>
    </source>
</evidence>
<accession>A0A8S2SJM3</accession>
<dbReference type="EMBL" id="CAJOBI010022371">
    <property type="protein sequence ID" value="CAF4224459.1"/>
    <property type="molecule type" value="Genomic_DNA"/>
</dbReference>